<dbReference type="Gene3D" id="3.30.530.20">
    <property type="match status" value="1"/>
</dbReference>
<dbReference type="PANTHER" id="PTHR33789">
    <property type="entry name" value="LACHRYMATORY-FACTOR SYNTHASE"/>
    <property type="match status" value="1"/>
</dbReference>
<keyword evidence="2" id="KW-1185">Reference proteome</keyword>
<dbReference type="SUPFAM" id="SSF55961">
    <property type="entry name" value="Bet v1-like"/>
    <property type="match status" value="1"/>
</dbReference>
<dbReference type="InterPro" id="IPR053249">
    <property type="entry name" value="LFS"/>
</dbReference>
<dbReference type="Proteomes" id="UP000622890">
    <property type="component" value="Unassembled WGS sequence"/>
</dbReference>
<dbReference type="InterPro" id="IPR023393">
    <property type="entry name" value="START-like_dom_sf"/>
</dbReference>
<evidence type="ECO:0000313" key="2">
    <source>
        <dbReference type="Proteomes" id="UP000622890"/>
    </source>
</evidence>
<evidence type="ECO:0000313" key="1">
    <source>
        <dbReference type="EMBL" id="MBK4735495.1"/>
    </source>
</evidence>
<comment type="caution">
    <text evidence="1">The sequence shown here is derived from an EMBL/GenBank/DDBJ whole genome shotgun (WGS) entry which is preliminary data.</text>
</comment>
<organism evidence="1 2">
    <name type="scientific">Noviherbaspirillum pedocola</name>
    <dbReference type="NCBI Taxonomy" id="2801341"/>
    <lineage>
        <taxon>Bacteria</taxon>
        <taxon>Pseudomonadati</taxon>
        <taxon>Pseudomonadota</taxon>
        <taxon>Betaproteobacteria</taxon>
        <taxon>Burkholderiales</taxon>
        <taxon>Oxalobacteraceae</taxon>
        <taxon>Noviherbaspirillum</taxon>
    </lineage>
</organism>
<dbReference type="RefSeq" id="WP_200592246.1">
    <property type="nucleotide sequence ID" value="NZ_JAEPBG010000004.1"/>
</dbReference>
<gene>
    <name evidence="1" type="ORF">JJB74_12795</name>
</gene>
<sequence>MEQVYVKEGLPASAEAVWQLIRDFHDISAWASSGRILDANGDGVGAVRRVQTPLGLAVERCEMHDEQGCQFSYALLESPWPLKNYVATVKVSPASESQCNIEWSSQYDVPPGMSLKDEVEKMYRHSFIKTLRKTLSAKA</sequence>
<dbReference type="CDD" id="cd07821">
    <property type="entry name" value="PYR_PYL_RCAR_like"/>
    <property type="match status" value="1"/>
</dbReference>
<accession>A0A934SRY7</accession>
<name>A0A934SRY7_9BURK</name>
<dbReference type="InterPro" id="IPR019587">
    <property type="entry name" value="Polyketide_cyclase/dehydratase"/>
</dbReference>
<dbReference type="Pfam" id="PF10604">
    <property type="entry name" value="Polyketide_cyc2"/>
    <property type="match status" value="1"/>
</dbReference>
<protein>
    <submittedName>
        <fullName evidence="1">SRPBCC family protein</fullName>
    </submittedName>
</protein>
<dbReference type="EMBL" id="JAEPBG010000004">
    <property type="protein sequence ID" value="MBK4735495.1"/>
    <property type="molecule type" value="Genomic_DNA"/>
</dbReference>
<dbReference type="PANTHER" id="PTHR33789:SF11">
    <property type="entry name" value="OS05G0202300 PROTEIN"/>
    <property type="match status" value="1"/>
</dbReference>
<dbReference type="AlphaFoldDB" id="A0A934SRY7"/>
<reference evidence="1" key="1">
    <citation type="submission" date="2021-01" db="EMBL/GenBank/DDBJ databases">
        <title>Genome sequence of strain Noviherbaspirillum sp. DKR-6.</title>
        <authorList>
            <person name="Chaudhary D.K."/>
        </authorList>
    </citation>
    <scope>NUCLEOTIDE SEQUENCE</scope>
    <source>
        <strain evidence="1">DKR-6</strain>
    </source>
</reference>
<proteinExistence type="predicted"/>